<dbReference type="CDD" id="cd01610">
    <property type="entry name" value="PAP2_like"/>
    <property type="match status" value="1"/>
</dbReference>
<evidence type="ECO:0000313" key="1">
    <source>
        <dbReference type="EMBL" id="KAG6385684.1"/>
    </source>
</evidence>
<dbReference type="PANTHER" id="PTHR31446">
    <property type="entry name" value="ACID PHOSPHATASE/VANADIUM-DEPENDENT HALOPEROXIDASE-RELATED PROTEIN"/>
    <property type="match status" value="1"/>
</dbReference>
<dbReference type="Proteomes" id="UP000298416">
    <property type="component" value="Unassembled WGS sequence"/>
</dbReference>
<accession>A0A8X8W0D2</accession>
<dbReference type="PANTHER" id="PTHR31446:SF2">
    <property type="entry name" value="ACID PHOSPHATASE_VANADIUM-DEPENDENT HALOPEROXIDASE-RELATED PROTEIN"/>
    <property type="match status" value="1"/>
</dbReference>
<reference evidence="1" key="1">
    <citation type="submission" date="2018-01" db="EMBL/GenBank/DDBJ databases">
        <authorList>
            <person name="Mao J.F."/>
        </authorList>
    </citation>
    <scope>NUCLEOTIDE SEQUENCE</scope>
    <source>
        <strain evidence="1">Huo1</strain>
        <tissue evidence="1">Leaf</tissue>
    </source>
</reference>
<protein>
    <recommendedName>
        <fullName evidence="3">Membrane protein YuiD</fullName>
    </recommendedName>
</protein>
<sequence length="289" mass="30577">MKASSYKKEKFAPNSFIHSIMILQFLNFGGGGGGLRFPNLPSPKNAPSAKTTPISSSSSSIRCVSQLTGNGLPAHDIAAILHNKVLVSAVASAAVGQLLKPFASTVLYGKKFDLKTALSSGGFPSTHSSSVVATATCLGMERGFRDALFGLAVIYAGLIMYDAQGVRREVGSHAKLLNKVVPRSRFYTPSSTDDADGVVNSYCRDSSSDLEITDPVLSEEYTSLQKKQTSSLLLEPDKRRRVRSSGVVPDGKSEIVASLLKESVGHTEVEVAAGAFVGLVVSLVVCSYL</sequence>
<organism evidence="1">
    <name type="scientific">Salvia splendens</name>
    <name type="common">Scarlet sage</name>
    <dbReference type="NCBI Taxonomy" id="180675"/>
    <lineage>
        <taxon>Eukaryota</taxon>
        <taxon>Viridiplantae</taxon>
        <taxon>Streptophyta</taxon>
        <taxon>Embryophyta</taxon>
        <taxon>Tracheophyta</taxon>
        <taxon>Spermatophyta</taxon>
        <taxon>Magnoliopsida</taxon>
        <taxon>eudicotyledons</taxon>
        <taxon>Gunneridae</taxon>
        <taxon>Pentapetalae</taxon>
        <taxon>asterids</taxon>
        <taxon>lamiids</taxon>
        <taxon>Lamiales</taxon>
        <taxon>Lamiaceae</taxon>
        <taxon>Nepetoideae</taxon>
        <taxon>Mentheae</taxon>
        <taxon>Salviinae</taxon>
        <taxon>Salvia</taxon>
        <taxon>Salvia subgen. Calosphace</taxon>
        <taxon>core Calosphace</taxon>
    </lineage>
</organism>
<dbReference type="Pfam" id="PF02681">
    <property type="entry name" value="DUF212"/>
    <property type="match status" value="1"/>
</dbReference>
<name>A0A8X8W0D2_SALSN</name>
<keyword evidence="2" id="KW-1185">Reference proteome</keyword>
<dbReference type="InterPro" id="IPR003832">
    <property type="entry name" value="DUF212"/>
</dbReference>
<reference evidence="1" key="2">
    <citation type="submission" date="2020-08" db="EMBL/GenBank/DDBJ databases">
        <title>Plant Genome Project.</title>
        <authorList>
            <person name="Zhang R.-G."/>
        </authorList>
    </citation>
    <scope>NUCLEOTIDE SEQUENCE</scope>
    <source>
        <strain evidence="1">Huo1</strain>
        <tissue evidence="1">Leaf</tissue>
    </source>
</reference>
<comment type="caution">
    <text evidence="1">The sequence shown here is derived from an EMBL/GenBank/DDBJ whole genome shotgun (WGS) entry which is preliminary data.</text>
</comment>
<dbReference type="EMBL" id="PNBA02000022">
    <property type="protein sequence ID" value="KAG6385684.1"/>
    <property type="molecule type" value="Genomic_DNA"/>
</dbReference>
<evidence type="ECO:0000313" key="2">
    <source>
        <dbReference type="Proteomes" id="UP000298416"/>
    </source>
</evidence>
<proteinExistence type="predicted"/>
<gene>
    <name evidence="1" type="ORF">SASPL_154520</name>
</gene>
<evidence type="ECO:0008006" key="3">
    <source>
        <dbReference type="Google" id="ProtNLM"/>
    </source>
</evidence>
<dbReference type="AlphaFoldDB" id="A0A8X8W0D2"/>